<name>A0ABY5XZV9_9BACT</name>
<dbReference type="InterPro" id="IPR003607">
    <property type="entry name" value="HD/PDEase_dom"/>
</dbReference>
<dbReference type="Proteomes" id="UP001058120">
    <property type="component" value="Chromosome"/>
</dbReference>
<evidence type="ECO:0000313" key="2">
    <source>
        <dbReference type="EMBL" id="UWX05351.1"/>
    </source>
</evidence>
<dbReference type="SUPFAM" id="SSF109604">
    <property type="entry name" value="HD-domain/PDEase-like"/>
    <property type="match status" value="1"/>
</dbReference>
<evidence type="ECO:0000259" key="1">
    <source>
        <dbReference type="Pfam" id="PF01966"/>
    </source>
</evidence>
<dbReference type="Pfam" id="PF01966">
    <property type="entry name" value="HD"/>
    <property type="match status" value="1"/>
</dbReference>
<reference evidence="2" key="1">
    <citation type="submission" date="2020-12" db="EMBL/GenBank/DDBJ databases">
        <title>Taurinivorans muris gen. nov., sp. nov., fundamental and realized metabolic niche of a ubiquitous sulfidogenic bacterium in the murine intestine.</title>
        <authorList>
            <person name="Ye H."/>
            <person name="Hanson B.T."/>
            <person name="Loy A."/>
        </authorList>
    </citation>
    <scope>NUCLEOTIDE SEQUENCE</scope>
    <source>
        <strain evidence="2">LT0009</strain>
    </source>
</reference>
<dbReference type="EMBL" id="CP065938">
    <property type="protein sequence ID" value="UWX05351.1"/>
    <property type="molecule type" value="Genomic_DNA"/>
</dbReference>
<dbReference type="RefSeq" id="WP_334314927.1">
    <property type="nucleotide sequence ID" value="NZ_CP065938.1"/>
</dbReference>
<protein>
    <submittedName>
        <fullName evidence="2">HDIG domain-containing protein</fullName>
    </submittedName>
</protein>
<dbReference type="InterPro" id="IPR006675">
    <property type="entry name" value="HDIG_dom"/>
</dbReference>
<dbReference type="NCBIfam" id="TIGR00277">
    <property type="entry name" value="HDIG"/>
    <property type="match status" value="1"/>
</dbReference>
<accession>A0ABY5XZV9</accession>
<feature type="domain" description="HD" evidence="1">
    <location>
        <begin position="41"/>
        <end position="155"/>
    </location>
</feature>
<dbReference type="InterPro" id="IPR006674">
    <property type="entry name" value="HD_domain"/>
</dbReference>
<dbReference type="Gene3D" id="1.10.3210.10">
    <property type="entry name" value="Hypothetical protein af1432"/>
    <property type="match status" value="1"/>
</dbReference>
<organism evidence="2 3">
    <name type="scientific">Taurinivorans muris</name>
    <dbReference type="NCBI Taxonomy" id="2787751"/>
    <lineage>
        <taxon>Bacteria</taxon>
        <taxon>Pseudomonadati</taxon>
        <taxon>Thermodesulfobacteriota</taxon>
        <taxon>Desulfovibrionia</taxon>
        <taxon>Desulfovibrionales</taxon>
        <taxon>Desulfovibrionaceae</taxon>
        <taxon>Taurinivorans</taxon>
    </lineage>
</organism>
<sequence length="211" mass="24375">MLPMQLKPNIAFPYKEEWNVPTIRECYRIWEKYQMMHHIREHCLTVAQVALTLAKRFGTAGYPLREDMVLASALLHDIAKSYTIYFGGDHALLGAAWVMQETQNPAIAQAVLAHVIWFFDEGGQAIENNPCTLPNLISYADKRVRHDKVVSLSDRFQDLLKRYGTSEEKIRLINMNYAQSQKIEDALIRSGVDIELEQSRLVRVQNTKRKK</sequence>
<evidence type="ECO:0000313" key="3">
    <source>
        <dbReference type="Proteomes" id="UP001058120"/>
    </source>
</evidence>
<gene>
    <name evidence="2" type="ORF">JBF11_07805</name>
</gene>
<proteinExistence type="predicted"/>
<keyword evidence="3" id="KW-1185">Reference proteome</keyword>
<dbReference type="CDD" id="cd00077">
    <property type="entry name" value="HDc"/>
    <property type="match status" value="1"/>
</dbReference>